<dbReference type="RefSeq" id="WP_201660352.1">
    <property type="nucleotide sequence ID" value="NZ_CP068047.1"/>
</dbReference>
<keyword evidence="4" id="KW-1185">Reference proteome</keyword>
<gene>
    <name evidence="3" type="ORF">JI749_05380</name>
</gene>
<name>A0ABX7C1A9_9HYPH</name>
<organism evidence="3 4">
    <name type="scientific">Devosia oryziradicis</name>
    <dbReference type="NCBI Taxonomy" id="2801335"/>
    <lineage>
        <taxon>Bacteria</taxon>
        <taxon>Pseudomonadati</taxon>
        <taxon>Pseudomonadota</taxon>
        <taxon>Alphaproteobacteria</taxon>
        <taxon>Hyphomicrobiales</taxon>
        <taxon>Devosiaceae</taxon>
        <taxon>Devosia</taxon>
    </lineage>
</organism>
<evidence type="ECO:0000313" key="4">
    <source>
        <dbReference type="Proteomes" id="UP000595460"/>
    </source>
</evidence>
<dbReference type="Proteomes" id="UP000595460">
    <property type="component" value="Chromosome"/>
</dbReference>
<dbReference type="Gene3D" id="3.30.70.1060">
    <property type="entry name" value="Dimeric alpha+beta barrel"/>
    <property type="match status" value="1"/>
</dbReference>
<evidence type="ECO:0000313" key="3">
    <source>
        <dbReference type="EMBL" id="QQR37049.1"/>
    </source>
</evidence>
<sequence length="98" mass="10684">MEPTHYLYLALPPRPSFVMDVSPAEYETLGRHFAYMDKLQAEGKLMLTGPTLDGAYGIAIFKVTDAAEAQALAQNDPAVIEGLFRPNIHPVKLGAITP</sequence>
<evidence type="ECO:0000259" key="2">
    <source>
        <dbReference type="Pfam" id="PF03795"/>
    </source>
</evidence>
<protein>
    <recommendedName>
        <fullName evidence="2">YCII-related domain-containing protein</fullName>
    </recommendedName>
</protein>
<comment type="similarity">
    <text evidence="1">Belongs to the YciI family.</text>
</comment>
<dbReference type="SUPFAM" id="SSF54909">
    <property type="entry name" value="Dimeric alpha+beta barrel"/>
    <property type="match status" value="1"/>
</dbReference>
<dbReference type="Pfam" id="PF03795">
    <property type="entry name" value="YCII"/>
    <property type="match status" value="1"/>
</dbReference>
<feature type="domain" description="YCII-related" evidence="2">
    <location>
        <begin position="23"/>
        <end position="85"/>
    </location>
</feature>
<accession>A0ABX7C1A9</accession>
<reference evidence="3 4" key="1">
    <citation type="submission" date="2021-01" db="EMBL/GenBank/DDBJ databases">
        <title>Genome seq and assembly of Devosia sp. G19.</title>
        <authorList>
            <person name="Chhetri G."/>
        </authorList>
    </citation>
    <scope>NUCLEOTIDE SEQUENCE [LARGE SCALE GENOMIC DNA]</scope>
    <source>
        <strain evidence="3 4">G19</strain>
    </source>
</reference>
<evidence type="ECO:0000256" key="1">
    <source>
        <dbReference type="ARBA" id="ARBA00007689"/>
    </source>
</evidence>
<proteinExistence type="inferred from homology"/>
<dbReference type="EMBL" id="CP068047">
    <property type="protein sequence ID" value="QQR37049.1"/>
    <property type="molecule type" value="Genomic_DNA"/>
</dbReference>
<dbReference type="InterPro" id="IPR005545">
    <property type="entry name" value="YCII"/>
</dbReference>
<dbReference type="InterPro" id="IPR011008">
    <property type="entry name" value="Dimeric_a/b-barrel"/>
</dbReference>